<dbReference type="SFLD" id="SFLDG01091">
    <property type="entry name" value="uncharacterized_CHP01210-like"/>
    <property type="match status" value="1"/>
</dbReference>
<proteinExistence type="predicted"/>
<protein>
    <submittedName>
        <fullName evidence="8">Radical SAM protein, TIGR01212 family</fullName>
    </submittedName>
</protein>
<dbReference type="InterPro" id="IPR007197">
    <property type="entry name" value="rSAM"/>
</dbReference>
<dbReference type="Pfam" id="PF16199">
    <property type="entry name" value="Radical_SAM_C"/>
    <property type="match status" value="1"/>
</dbReference>
<keyword evidence="5" id="KW-0408">Iron</keyword>
<dbReference type="PANTHER" id="PTHR11135">
    <property type="entry name" value="HISTONE ACETYLTRANSFERASE-RELATED"/>
    <property type="match status" value="1"/>
</dbReference>
<dbReference type="Proteomes" id="UP000005819">
    <property type="component" value="Unassembled WGS sequence"/>
</dbReference>
<name>B0MTU9_9BACT</name>
<evidence type="ECO:0000256" key="6">
    <source>
        <dbReference type="ARBA" id="ARBA00023014"/>
    </source>
</evidence>
<keyword evidence="4" id="KW-0479">Metal-binding</keyword>
<dbReference type="NCBIfam" id="TIGR01212">
    <property type="entry name" value="TIGR01212 family radical SAM protein"/>
    <property type="match status" value="1"/>
</dbReference>
<evidence type="ECO:0000313" key="8">
    <source>
        <dbReference type="EMBL" id="EDS04657.1"/>
    </source>
</evidence>
<dbReference type="AlphaFoldDB" id="B0MTU9"/>
<dbReference type="PROSITE" id="PS51918">
    <property type="entry name" value="RADICAL_SAM"/>
    <property type="match status" value="1"/>
</dbReference>
<dbReference type="InterPro" id="IPR032432">
    <property type="entry name" value="Radical_SAM_C"/>
</dbReference>
<dbReference type="InterPro" id="IPR005911">
    <property type="entry name" value="YhcC-like"/>
</dbReference>
<evidence type="ECO:0000256" key="1">
    <source>
        <dbReference type="ARBA" id="ARBA00001966"/>
    </source>
</evidence>
<comment type="cofactor">
    <cofactor evidence="1">
        <name>[4Fe-4S] cluster</name>
        <dbReference type="ChEBI" id="CHEBI:49883"/>
    </cofactor>
</comment>
<dbReference type="GeneID" id="73803557"/>
<evidence type="ECO:0000256" key="3">
    <source>
        <dbReference type="ARBA" id="ARBA00022691"/>
    </source>
</evidence>
<dbReference type="GO" id="GO:0051539">
    <property type="term" value="F:4 iron, 4 sulfur cluster binding"/>
    <property type="evidence" value="ECO:0007669"/>
    <property type="project" value="UniProtKB-KW"/>
</dbReference>
<keyword evidence="3" id="KW-0949">S-adenosyl-L-methionine</keyword>
<accession>B0MTU9</accession>
<keyword evidence="9" id="KW-1185">Reference proteome</keyword>
<evidence type="ECO:0000256" key="5">
    <source>
        <dbReference type="ARBA" id="ARBA00023004"/>
    </source>
</evidence>
<dbReference type="OrthoDB" id="9801689at2"/>
<evidence type="ECO:0000256" key="4">
    <source>
        <dbReference type="ARBA" id="ARBA00022723"/>
    </source>
</evidence>
<dbReference type="InterPro" id="IPR023404">
    <property type="entry name" value="rSAM_horseshoe"/>
</dbReference>
<dbReference type="HOGENOM" id="CLU_060920_0_0_10"/>
<gene>
    <name evidence="8" type="ORF">ALIPUT_00530</name>
</gene>
<dbReference type="RefSeq" id="WP_004329363.1">
    <property type="nucleotide sequence ID" value="NZ_DS499579.1"/>
</dbReference>
<reference evidence="8" key="1">
    <citation type="submission" date="2007-10" db="EMBL/GenBank/DDBJ databases">
        <authorList>
            <person name="Fulton L."/>
            <person name="Clifton S."/>
            <person name="Fulton B."/>
            <person name="Xu J."/>
            <person name="Minx P."/>
            <person name="Pepin K.H."/>
            <person name="Johnson M."/>
            <person name="Thiruvilangam P."/>
            <person name="Bhonagiri V."/>
            <person name="Nash W.E."/>
            <person name="Mardis E.R."/>
            <person name="Wilson R.K."/>
        </authorList>
    </citation>
    <scope>NUCLEOTIDE SEQUENCE [LARGE SCALE GENOMIC DNA]</scope>
    <source>
        <strain evidence="8">DSM 17216</strain>
    </source>
</reference>
<dbReference type="PANTHER" id="PTHR11135:SF1">
    <property type="entry name" value="PROTEIN YHCC"/>
    <property type="match status" value="1"/>
</dbReference>
<comment type="caution">
    <text evidence="8">The sequence shown here is derived from an EMBL/GenBank/DDBJ whole genome shotgun (WGS) entry which is preliminary data.</text>
</comment>
<dbReference type="SFLD" id="SFLDG01086">
    <property type="entry name" value="elongater_protein-like"/>
    <property type="match status" value="1"/>
</dbReference>
<feature type="domain" description="Radical SAM core" evidence="7">
    <location>
        <begin position="24"/>
        <end position="268"/>
    </location>
</feature>
<dbReference type="GO" id="GO:0046872">
    <property type="term" value="F:metal ion binding"/>
    <property type="evidence" value="ECO:0007669"/>
    <property type="project" value="UniProtKB-KW"/>
</dbReference>
<dbReference type="GO" id="GO:0003824">
    <property type="term" value="F:catalytic activity"/>
    <property type="evidence" value="ECO:0007669"/>
    <property type="project" value="InterPro"/>
</dbReference>
<organism evidence="8 9">
    <name type="scientific">Alistipes putredinis DSM 17216</name>
    <dbReference type="NCBI Taxonomy" id="445970"/>
    <lineage>
        <taxon>Bacteria</taxon>
        <taxon>Pseudomonadati</taxon>
        <taxon>Bacteroidota</taxon>
        <taxon>Bacteroidia</taxon>
        <taxon>Bacteroidales</taxon>
        <taxon>Rikenellaceae</taxon>
        <taxon>Alistipes</taxon>
    </lineage>
</organism>
<sequence>METRVYSWGDGRPWHSYAAYCRRHFGGRVRKIAVDAGLSCPNRDGTIGSEGCTFCDNRAFTPSYCSPRKSLTRQIDEGIAFHAARGRDEGLCLVYFQPFSNTHAPVARLRELYAEALAHPRISGLVIGTRPDCVDDEKLDLLAELARKRYVAVEYGVESTCDETLRAVRRGHDFAAARQAIAASAARGLHVGAHFILGLPGEDDEMLLRQVERINALPLETVKFHQLQLVRGTTLAAQYDAEPGRFRLRTSEEYLSLVVEVLRRLRPDMAVERIASEVPMGFHHLTQWHLTRVSTLWSLLEKRLTARNAYQGEIFIPLRR</sequence>
<dbReference type="Gene3D" id="3.80.30.20">
    <property type="entry name" value="tm_1862 like domain"/>
    <property type="match status" value="1"/>
</dbReference>
<dbReference type="InterPro" id="IPR058240">
    <property type="entry name" value="rSAM_sf"/>
</dbReference>
<evidence type="ECO:0000313" key="9">
    <source>
        <dbReference type="Proteomes" id="UP000005819"/>
    </source>
</evidence>
<reference evidence="8" key="2">
    <citation type="submission" date="2013-09" db="EMBL/GenBank/DDBJ databases">
        <title>Draft genome sequence of Alistipes putredinis (DSM 17216).</title>
        <authorList>
            <person name="Sudarsanam P."/>
            <person name="Ley R."/>
            <person name="Guruge J."/>
            <person name="Turnbaugh P.J."/>
            <person name="Mahowald M."/>
            <person name="Liep D."/>
            <person name="Gordon J."/>
        </authorList>
    </citation>
    <scope>NUCLEOTIDE SEQUENCE</scope>
    <source>
        <strain evidence="8">DSM 17216</strain>
    </source>
</reference>
<dbReference type="SFLD" id="SFLDS00029">
    <property type="entry name" value="Radical_SAM"/>
    <property type="match status" value="1"/>
</dbReference>
<dbReference type="Pfam" id="PF04055">
    <property type="entry name" value="Radical_SAM"/>
    <property type="match status" value="1"/>
</dbReference>
<dbReference type="eggNOG" id="COG1242">
    <property type="taxonomic scope" value="Bacteria"/>
</dbReference>
<keyword evidence="2" id="KW-0004">4Fe-4S</keyword>
<keyword evidence="6" id="KW-0411">Iron-sulfur</keyword>
<evidence type="ECO:0000256" key="2">
    <source>
        <dbReference type="ARBA" id="ARBA00022485"/>
    </source>
</evidence>
<dbReference type="SUPFAM" id="SSF102114">
    <property type="entry name" value="Radical SAM enzymes"/>
    <property type="match status" value="1"/>
</dbReference>
<dbReference type="SMART" id="SM00729">
    <property type="entry name" value="Elp3"/>
    <property type="match status" value="1"/>
</dbReference>
<dbReference type="InterPro" id="IPR006638">
    <property type="entry name" value="Elp3/MiaA/NifB-like_rSAM"/>
</dbReference>
<dbReference type="InterPro" id="IPR039661">
    <property type="entry name" value="ELP3"/>
</dbReference>
<evidence type="ECO:0000259" key="7">
    <source>
        <dbReference type="PROSITE" id="PS51918"/>
    </source>
</evidence>
<dbReference type="EMBL" id="ABFK02000016">
    <property type="protein sequence ID" value="EDS04657.1"/>
    <property type="molecule type" value="Genomic_DNA"/>
</dbReference>